<dbReference type="PANTHER" id="PTHR32063">
    <property type="match status" value="1"/>
</dbReference>
<dbReference type="Gene3D" id="3.30.2090.10">
    <property type="entry name" value="Multidrug efflux transporter AcrB TolC docking domain, DN and DC subdomains"/>
    <property type="match status" value="2"/>
</dbReference>
<evidence type="ECO:0000256" key="8">
    <source>
        <dbReference type="SAM" id="Phobius"/>
    </source>
</evidence>
<dbReference type="SUPFAM" id="SSF82693">
    <property type="entry name" value="Multidrug efflux transporter AcrB pore domain, PN1, PN2, PC1 and PC2 subdomains"/>
    <property type="match status" value="2"/>
</dbReference>
<evidence type="ECO:0000256" key="1">
    <source>
        <dbReference type="ARBA" id="ARBA00004651"/>
    </source>
</evidence>
<feature type="transmembrane region" description="Helical" evidence="8">
    <location>
        <begin position="974"/>
        <end position="993"/>
    </location>
</feature>
<dbReference type="PRINTS" id="PR00702">
    <property type="entry name" value="ACRIFLAVINRP"/>
</dbReference>
<feature type="transmembrane region" description="Helical" evidence="8">
    <location>
        <begin position="538"/>
        <end position="556"/>
    </location>
</feature>
<dbReference type="InterPro" id="IPR027463">
    <property type="entry name" value="AcrB_DN_DC_subdom"/>
</dbReference>
<evidence type="ECO:0000256" key="3">
    <source>
        <dbReference type="ARBA" id="ARBA00022448"/>
    </source>
</evidence>
<dbReference type="eggNOG" id="COG3696">
    <property type="taxonomic scope" value="Bacteria"/>
</dbReference>
<dbReference type="SUPFAM" id="SSF82714">
    <property type="entry name" value="Multidrug efflux transporter AcrB TolC docking domain, DN and DC subdomains"/>
    <property type="match status" value="2"/>
</dbReference>
<keyword evidence="7 8" id="KW-0472">Membrane</keyword>
<dbReference type="InterPro" id="IPR001036">
    <property type="entry name" value="Acrflvin-R"/>
</dbReference>
<dbReference type="SUPFAM" id="SSF82866">
    <property type="entry name" value="Multidrug efflux transporter AcrB transmembrane domain"/>
    <property type="match status" value="2"/>
</dbReference>
<evidence type="ECO:0000256" key="4">
    <source>
        <dbReference type="ARBA" id="ARBA00022475"/>
    </source>
</evidence>
<evidence type="ECO:0000256" key="6">
    <source>
        <dbReference type="ARBA" id="ARBA00022989"/>
    </source>
</evidence>
<comment type="subcellular location">
    <subcellularLocation>
        <location evidence="1">Cell membrane</location>
        <topology evidence="1">Multi-pass membrane protein</topology>
    </subcellularLocation>
</comment>
<dbReference type="RefSeq" id="WP_012829409.1">
    <property type="nucleotide sequence ID" value="NC_013440.1"/>
</dbReference>
<dbReference type="Gene3D" id="3.30.70.1440">
    <property type="entry name" value="Multidrug efflux transporter AcrB pore domain"/>
    <property type="match status" value="1"/>
</dbReference>
<dbReference type="GO" id="GO:0042910">
    <property type="term" value="F:xenobiotic transmembrane transporter activity"/>
    <property type="evidence" value="ECO:0007669"/>
    <property type="project" value="TreeGrafter"/>
</dbReference>
<dbReference type="InterPro" id="IPR004763">
    <property type="entry name" value="CusA-like"/>
</dbReference>
<feature type="transmembrane region" description="Helical" evidence="8">
    <location>
        <begin position="448"/>
        <end position="469"/>
    </location>
</feature>
<feature type="transmembrane region" description="Helical" evidence="8">
    <location>
        <begin position="1005"/>
        <end position="1028"/>
    </location>
</feature>
<dbReference type="Pfam" id="PF00873">
    <property type="entry name" value="ACR_tran"/>
    <property type="match status" value="1"/>
</dbReference>
<feature type="transmembrane region" description="Helical" evidence="8">
    <location>
        <begin position="349"/>
        <end position="368"/>
    </location>
</feature>
<feature type="transmembrane region" description="Helical" evidence="8">
    <location>
        <begin position="481"/>
        <end position="507"/>
    </location>
</feature>
<dbReference type="HOGENOM" id="CLU_002755_1_2_7"/>
<dbReference type="Gene3D" id="3.30.70.1320">
    <property type="entry name" value="Multidrug efflux transporter AcrB pore domain like"/>
    <property type="match status" value="1"/>
</dbReference>
<protein>
    <submittedName>
        <fullName evidence="9">Heavy metal efflux pump, CzcA family</fullName>
    </submittedName>
</protein>
<dbReference type="EMBL" id="CP001804">
    <property type="protein sequence ID" value="ACY16811.1"/>
    <property type="molecule type" value="Genomic_DNA"/>
</dbReference>
<evidence type="ECO:0000313" key="9">
    <source>
        <dbReference type="EMBL" id="ACY16811.1"/>
    </source>
</evidence>
<dbReference type="AlphaFoldDB" id="D0LMA5"/>
<comment type="similarity">
    <text evidence="2">Belongs to the resistance-nodulation-cell division (RND) (TC 2.A.6) family.</text>
</comment>
<dbReference type="Gene3D" id="1.20.1640.10">
    <property type="entry name" value="Multidrug efflux transporter AcrB transmembrane domain"/>
    <property type="match status" value="2"/>
</dbReference>
<keyword evidence="6 8" id="KW-1133">Transmembrane helix</keyword>
<dbReference type="NCBIfam" id="TIGR00914">
    <property type="entry name" value="2A0601"/>
    <property type="match status" value="1"/>
</dbReference>
<dbReference type="PANTHER" id="PTHR32063:SF24">
    <property type="entry name" value="CATION EFFLUX SYSTEM (ACRB_ACRD_ACRF FAMILY)"/>
    <property type="match status" value="1"/>
</dbReference>
<sequence>MLDRLVAFSIRNRLLVIFVVLLVGAIGVRALQRLPIDAVPDVTNVQVQVLTNAPSLGPAEVEQFITFPVETVMSGLPGLEEVRSISRFGLSAVTVVFEEGTDIYFARQLVGERLSEARESIAAAYGAPEMGPISTGLGEIYQFEVSGEPGCGPGAVDTEACYSPMELRELLDWYIAYQLRMVEGVVEVNSFGGELKTYQVTVHPDRLVAFGLDLSDVFEALEQNNQNAGGGYLIHDGEQRLIRGEGLVTSLADLADVVVATREDSIPIRIGDVADVELAPMIRQGAVTRDGRGEVVTGVVMMLMDENSREVSRAVHERIQDIAPTLPEGVTIDTFYDRTELVNRTIRTVAVNLIEGGVLVVVVLLLLLGNLRGGLLVASAIPLSMLAAFIAMNEFGVSGNLMSLGALDFGLIVDGSVVMVEHIVHALGKRGARGDQVADTVLAAAKEIARPVAFAVVIIVLVYVPILSLRGIEGKMFRPMALTVIFALLASLVLALTFMPAMASALFRGGVRERETWLLRQLKRLYEPALAWTLRRPVVPAGVALALLLGAGVTVTQLGAEFIPRLDEGAIAMQAVRLPAVPLEESVRYTTRIEQSLLEHFPDEVVSVISRTGRAEIATDPMGVELSDIFIMLTPPAEWTRASSKEALVEAMQATLMAEVPGQNYLFSQPIELRTNELISGVRADIAIKVYGDDLDTLAQLSGEIEALVRAVPGAGDVESEQVAGLPFLRVRVDRQAIARYGVSVAEVMNAVSAVAGHVVGEIFEGQRRFALQVRLAGDTRHDIDAIRQVPIRTPAGTTVPVGELAELRFEDGPAQIGRENVQRRVAIMANVRGRDLASFVAEAKQRIDAELRKPPGYVIEWGGQFKNLEEASERLAVAVPAALVTIFLLLYMTYGSFRPALLIYLNVPFAALGGVFALALRGMPLSISAGVGFIALFGIAVLNGVVLVSHVRALQVGGMELAEAARVGARDRLRPVLMTALVASLGFVPMALATSAGAEVQRPLATVVIGGLISATLLTLLVLPAMYSRFGGLPPLRRPRATSAA</sequence>
<evidence type="ECO:0000256" key="2">
    <source>
        <dbReference type="ARBA" id="ARBA00010942"/>
    </source>
</evidence>
<dbReference type="KEGG" id="hoh:Hoch_4315"/>
<dbReference type="OrthoDB" id="9798415at2"/>
<keyword evidence="5 8" id="KW-0812">Transmembrane</keyword>
<feature type="transmembrane region" description="Helical" evidence="8">
    <location>
        <begin position="933"/>
        <end position="954"/>
    </location>
</feature>
<keyword evidence="4" id="KW-1003">Cell membrane</keyword>
<accession>D0LMA5</accession>
<keyword evidence="3" id="KW-0813">Transport</keyword>
<evidence type="ECO:0000256" key="5">
    <source>
        <dbReference type="ARBA" id="ARBA00022692"/>
    </source>
</evidence>
<feature type="transmembrane region" description="Helical" evidence="8">
    <location>
        <begin position="375"/>
        <end position="392"/>
    </location>
</feature>
<keyword evidence="10" id="KW-1185">Reference proteome</keyword>
<dbReference type="Proteomes" id="UP000001880">
    <property type="component" value="Chromosome"/>
</dbReference>
<dbReference type="GO" id="GO:0008324">
    <property type="term" value="F:monoatomic cation transmembrane transporter activity"/>
    <property type="evidence" value="ECO:0007669"/>
    <property type="project" value="InterPro"/>
</dbReference>
<organism evidence="9 10">
    <name type="scientific">Haliangium ochraceum (strain DSM 14365 / JCM 11303 / SMP-2)</name>
    <dbReference type="NCBI Taxonomy" id="502025"/>
    <lineage>
        <taxon>Bacteria</taxon>
        <taxon>Pseudomonadati</taxon>
        <taxon>Myxococcota</taxon>
        <taxon>Polyangia</taxon>
        <taxon>Haliangiales</taxon>
        <taxon>Kofleriaceae</taxon>
        <taxon>Haliangium</taxon>
    </lineage>
</organism>
<feature type="transmembrane region" description="Helical" evidence="8">
    <location>
        <begin position="876"/>
        <end position="895"/>
    </location>
</feature>
<dbReference type="STRING" id="502025.Hoch_4315"/>
<gene>
    <name evidence="9" type="ordered locus">Hoch_4315</name>
</gene>
<evidence type="ECO:0000256" key="7">
    <source>
        <dbReference type="ARBA" id="ARBA00023136"/>
    </source>
</evidence>
<dbReference type="GO" id="GO:0005886">
    <property type="term" value="C:plasma membrane"/>
    <property type="evidence" value="ECO:0007669"/>
    <property type="project" value="UniProtKB-SubCell"/>
</dbReference>
<reference evidence="9 10" key="1">
    <citation type="journal article" date="2010" name="Stand. Genomic Sci.">
        <title>Complete genome sequence of Haliangium ochraceum type strain (SMP-2).</title>
        <authorList>
            <consortium name="US DOE Joint Genome Institute (JGI-PGF)"/>
            <person name="Ivanova N."/>
            <person name="Daum C."/>
            <person name="Lang E."/>
            <person name="Abt B."/>
            <person name="Kopitz M."/>
            <person name="Saunders E."/>
            <person name="Lapidus A."/>
            <person name="Lucas S."/>
            <person name="Glavina Del Rio T."/>
            <person name="Nolan M."/>
            <person name="Tice H."/>
            <person name="Copeland A."/>
            <person name="Cheng J.F."/>
            <person name="Chen F."/>
            <person name="Bruce D."/>
            <person name="Goodwin L."/>
            <person name="Pitluck S."/>
            <person name="Mavromatis K."/>
            <person name="Pati A."/>
            <person name="Mikhailova N."/>
            <person name="Chen A."/>
            <person name="Palaniappan K."/>
            <person name="Land M."/>
            <person name="Hauser L."/>
            <person name="Chang Y.J."/>
            <person name="Jeffries C.D."/>
            <person name="Detter J.C."/>
            <person name="Brettin T."/>
            <person name="Rohde M."/>
            <person name="Goker M."/>
            <person name="Bristow J."/>
            <person name="Markowitz V."/>
            <person name="Eisen J.A."/>
            <person name="Hugenholtz P."/>
            <person name="Kyrpides N.C."/>
            <person name="Klenk H.P."/>
        </authorList>
    </citation>
    <scope>NUCLEOTIDE SEQUENCE [LARGE SCALE GENOMIC DNA]</scope>
    <source>
        <strain evidence="10">DSM 14365 / CIP 107738 / JCM 11303 / AJ 13395 / SMP-2</strain>
    </source>
</reference>
<evidence type="ECO:0000313" key="10">
    <source>
        <dbReference type="Proteomes" id="UP000001880"/>
    </source>
</evidence>
<dbReference type="Gene3D" id="3.30.70.1430">
    <property type="entry name" value="Multidrug efflux transporter AcrB pore domain"/>
    <property type="match status" value="2"/>
</dbReference>
<proteinExistence type="inferred from homology"/>
<name>D0LMA5_HALO1</name>
<feature type="transmembrane region" description="Helical" evidence="8">
    <location>
        <begin position="901"/>
        <end position="921"/>
    </location>
</feature>